<reference evidence="3" key="1">
    <citation type="submission" date="2022-10" db="EMBL/GenBank/DDBJ databases">
        <title>The complete genomes of actinobacterial strains from the NBC collection.</title>
        <authorList>
            <person name="Joergensen T.S."/>
            <person name="Alvarez Arevalo M."/>
            <person name="Sterndorff E.B."/>
            <person name="Faurdal D."/>
            <person name="Vuksanovic O."/>
            <person name="Mourched A.-S."/>
            <person name="Charusanti P."/>
            <person name="Shaw S."/>
            <person name="Blin K."/>
            <person name="Weber T."/>
        </authorList>
    </citation>
    <scope>NUCLEOTIDE SEQUENCE</scope>
    <source>
        <strain evidence="3">NBC_00222</strain>
    </source>
</reference>
<feature type="compositionally biased region" description="Basic and acidic residues" evidence="1">
    <location>
        <begin position="41"/>
        <end position="56"/>
    </location>
</feature>
<dbReference type="RefSeq" id="WP_328953650.1">
    <property type="nucleotide sequence ID" value="NZ_CP108110.1"/>
</dbReference>
<keyword evidence="4" id="KW-1185">Reference proteome</keyword>
<evidence type="ECO:0000313" key="3">
    <source>
        <dbReference type="EMBL" id="WUQ83657.1"/>
    </source>
</evidence>
<evidence type="ECO:0000313" key="2">
    <source>
        <dbReference type="EMBL" id="WUQ82596.1"/>
    </source>
</evidence>
<protein>
    <submittedName>
        <fullName evidence="3">Uncharacterized protein</fullName>
    </submittedName>
</protein>
<accession>A0ABZ1U124</accession>
<sequence length="62" mass="7087">MPRYTVRIDFTETFEYEVEADSAEEAEAEALDIFESDEREDGYSHGHEPEVRDAKPLHALAA</sequence>
<dbReference type="EMBL" id="CP108110">
    <property type="protein sequence ID" value="WUQ82596.1"/>
    <property type="molecule type" value="Genomic_DNA"/>
</dbReference>
<organism evidence="3 4">
    <name type="scientific">Kitasatospora purpeofusca</name>
    <dbReference type="NCBI Taxonomy" id="67352"/>
    <lineage>
        <taxon>Bacteria</taxon>
        <taxon>Bacillati</taxon>
        <taxon>Actinomycetota</taxon>
        <taxon>Actinomycetes</taxon>
        <taxon>Kitasatosporales</taxon>
        <taxon>Streptomycetaceae</taxon>
        <taxon>Kitasatospora</taxon>
    </lineage>
</organism>
<proteinExistence type="predicted"/>
<name>A0ABZ1U124_9ACTN</name>
<gene>
    <name evidence="2" type="ORF">OHA16_06130</name>
    <name evidence="3" type="ORF">OHA16_12160</name>
</gene>
<evidence type="ECO:0000256" key="1">
    <source>
        <dbReference type="SAM" id="MobiDB-lite"/>
    </source>
</evidence>
<evidence type="ECO:0000313" key="4">
    <source>
        <dbReference type="Proteomes" id="UP001432222"/>
    </source>
</evidence>
<feature type="region of interest" description="Disordered" evidence="1">
    <location>
        <begin position="35"/>
        <end position="62"/>
    </location>
</feature>
<dbReference type="Proteomes" id="UP001432222">
    <property type="component" value="Chromosome"/>
</dbReference>
<dbReference type="EMBL" id="CP108110">
    <property type="protein sequence ID" value="WUQ83657.1"/>
    <property type="molecule type" value="Genomic_DNA"/>
</dbReference>